<sequence length="285" mass="33761">MKVLKFHDYIHIHPLFFLLALSALLTGAIYEFIVLFSIVFVHELGHFLMAKRFEWRVEKMEIWLFGGAVVSEEHNTRPFREQMMVVMAGPFQHLWIFVLLMTIQSIIGVNPLLDAAFFYNGVIFLFNMLPIWPLDGGKLLFYLLNRFFAFRVSLAVALSLSLLFMAIAGCWMFTEGRWTLAAILLTAFLIIENFLEWKRKSYTMMRYLLYCTYQDRETLKTKYVNVHKETLVRDVLKNIHSNRRHKYVLKHTNPFYIVDEQECLRAFFEQKKPHLKVRDIAETAI</sequence>
<evidence type="ECO:0000256" key="3">
    <source>
        <dbReference type="ARBA" id="ARBA00007931"/>
    </source>
</evidence>
<name>A0A1H0P4R9_HALAD</name>
<dbReference type="EMBL" id="FNIZ01000010">
    <property type="protein sequence ID" value="SDO99706.1"/>
    <property type="molecule type" value="Genomic_DNA"/>
</dbReference>
<keyword evidence="7" id="KW-0378">Hydrolase</keyword>
<feature type="transmembrane region" description="Helical" evidence="12">
    <location>
        <begin position="154"/>
        <end position="174"/>
    </location>
</feature>
<keyword evidence="6" id="KW-0479">Metal-binding</keyword>
<keyword evidence="9 12" id="KW-1133">Transmembrane helix</keyword>
<dbReference type="RefSeq" id="WP_089652659.1">
    <property type="nucleotide sequence ID" value="NZ_FNIZ01000010.1"/>
</dbReference>
<feature type="transmembrane region" description="Helical" evidence="12">
    <location>
        <begin position="180"/>
        <end position="197"/>
    </location>
</feature>
<protein>
    <submittedName>
        <fullName evidence="14">Stage IV sporulation protein FB</fullName>
    </submittedName>
</protein>
<dbReference type="PANTHER" id="PTHR39188">
    <property type="entry name" value="MEMBRANE-ASSOCIATED ZINC METALLOPROTEASE M50B"/>
    <property type="match status" value="1"/>
</dbReference>
<dbReference type="GO" id="GO:0006508">
    <property type="term" value="P:proteolysis"/>
    <property type="evidence" value="ECO:0007669"/>
    <property type="project" value="UniProtKB-KW"/>
</dbReference>
<feature type="transmembrane region" description="Helical" evidence="12">
    <location>
        <begin position="85"/>
        <end position="109"/>
    </location>
</feature>
<dbReference type="GO" id="GO:0046872">
    <property type="term" value="F:metal ion binding"/>
    <property type="evidence" value="ECO:0007669"/>
    <property type="project" value="UniProtKB-KW"/>
</dbReference>
<organism evidence="14 15">
    <name type="scientific">Halobacillus aidingensis</name>
    <dbReference type="NCBI Taxonomy" id="240303"/>
    <lineage>
        <taxon>Bacteria</taxon>
        <taxon>Bacillati</taxon>
        <taxon>Bacillota</taxon>
        <taxon>Bacilli</taxon>
        <taxon>Bacillales</taxon>
        <taxon>Bacillaceae</taxon>
        <taxon>Halobacillus</taxon>
    </lineage>
</organism>
<evidence type="ECO:0000256" key="2">
    <source>
        <dbReference type="ARBA" id="ARBA00004141"/>
    </source>
</evidence>
<dbReference type="Proteomes" id="UP000198860">
    <property type="component" value="Unassembled WGS sequence"/>
</dbReference>
<evidence type="ECO:0000313" key="15">
    <source>
        <dbReference type="Proteomes" id="UP000198860"/>
    </source>
</evidence>
<evidence type="ECO:0000256" key="9">
    <source>
        <dbReference type="ARBA" id="ARBA00022989"/>
    </source>
</evidence>
<dbReference type="OrthoDB" id="166377at2"/>
<evidence type="ECO:0000256" key="11">
    <source>
        <dbReference type="ARBA" id="ARBA00023136"/>
    </source>
</evidence>
<dbReference type="InterPro" id="IPR008915">
    <property type="entry name" value="Peptidase_M50"/>
</dbReference>
<feature type="transmembrane region" description="Helical" evidence="12">
    <location>
        <begin position="115"/>
        <end position="134"/>
    </location>
</feature>
<keyword evidence="8" id="KW-0862">Zinc</keyword>
<dbReference type="STRING" id="240303.SAMN05421677_11060"/>
<feature type="domain" description="Peptidase M50" evidence="13">
    <location>
        <begin position="32"/>
        <end position="104"/>
    </location>
</feature>
<gene>
    <name evidence="14" type="ORF">SAMN05421677_11060</name>
</gene>
<dbReference type="PANTHER" id="PTHR39188:SF3">
    <property type="entry name" value="STAGE IV SPORULATION PROTEIN FB"/>
    <property type="match status" value="1"/>
</dbReference>
<comment type="similarity">
    <text evidence="3">Belongs to the peptidase M50B family.</text>
</comment>
<dbReference type="AlphaFoldDB" id="A0A1H0P4R9"/>
<proteinExistence type="inferred from homology"/>
<evidence type="ECO:0000256" key="1">
    <source>
        <dbReference type="ARBA" id="ARBA00001947"/>
    </source>
</evidence>
<keyword evidence="15" id="KW-1185">Reference proteome</keyword>
<dbReference type="GO" id="GO:0008237">
    <property type="term" value="F:metallopeptidase activity"/>
    <property type="evidence" value="ECO:0007669"/>
    <property type="project" value="UniProtKB-KW"/>
</dbReference>
<feature type="domain" description="Peptidase M50" evidence="13">
    <location>
        <begin position="108"/>
        <end position="148"/>
    </location>
</feature>
<accession>A0A1H0P4R9</accession>
<dbReference type="GO" id="GO:0016020">
    <property type="term" value="C:membrane"/>
    <property type="evidence" value="ECO:0007669"/>
    <property type="project" value="UniProtKB-SubCell"/>
</dbReference>
<evidence type="ECO:0000259" key="13">
    <source>
        <dbReference type="Pfam" id="PF02163"/>
    </source>
</evidence>
<keyword evidence="5 12" id="KW-0812">Transmembrane</keyword>
<comment type="cofactor">
    <cofactor evidence="1">
        <name>Zn(2+)</name>
        <dbReference type="ChEBI" id="CHEBI:29105"/>
    </cofactor>
</comment>
<evidence type="ECO:0000256" key="6">
    <source>
        <dbReference type="ARBA" id="ARBA00022723"/>
    </source>
</evidence>
<evidence type="ECO:0000256" key="10">
    <source>
        <dbReference type="ARBA" id="ARBA00023049"/>
    </source>
</evidence>
<reference evidence="15" key="1">
    <citation type="submission" date="2016-10" db="EMBL/GenBank/DDBJ databases">
        <authorList>
            <person name="Varghese N."/>
            <person name="Submissions S."/>
        </authorList>
    </citation>
    <scope>NUCLEOTIDE SEQUENCE [LARGE SCALE GENOMIC DNA]</scope>
    <source>
        <strain evidence="15">CGMCC 1.3703</strain>
    </source>
</reference>
<keyword evidence="4" id="KW-0645">Protease</keyword>
<evidence type="ECO:0000256" key="7">
    <source>
        <dbReference type="ARBA" id="ARBA00022801"/>
    </source>
</evidence>
<keyword evidence="11 12" id="KW-0472">Membrane</keyword>
<evidence type="ECO:0000256" key="12">
    <source>
        <dbReference type="SAM" id="Phobius"/>
    </source>
</evidence>
<dbReference type="Pfam" id="PF02163">
    <property type="entry name" value="Peptidase_M50"/>
    <property type="match status" value="2"/>
</dbReference>
<evidence type="ECO:0000313" key="14">
    <source>
        <dbReference type="EMBL" id="SDO99706.1"/>
    </source>
</evidence>
<comment type="subcellular location">
    <subcellularLocation>
        <location evidence="2">Membrane</location>
        <topology evidence="2">Multi-pass membrane protein</topology>
    </subcellularLocation>
</comment>
<evidence type="ECO:0000256" key="5">
    <source>
        <dbReference type="ARBA" id="ARBA00022692"/>
    </source>
</evidence>
<evidence type="ECO:0000256" key="4">
    <source>
        <dbReference type="ARBA" id="ARBA00022670"/>
    </source>
</evidence>
<evidence type="ECO:0000256" key="8">
    <source>
        <dbReference type="ARBA" id="ARBA00022833"/>
    </source>
</evidence>
<feature type="transmembrane region" description="Helical" evidence="12">
    <location>
        <begin position="15"/>
        <end position="41"/>
    </location>
</feature>
<keyword evidence="10" id="KW-0482">Metalloprotease</keyword>